<feature type="chain" id="PRO_5046642590" description="FecR protein domain-containing protein" evidence="1">
    <location>
        <begin position="23"/>
        <end position="332"/>
    </location>
</feature>
<name>A0ABY2TQK4_9SPIR</name>
<dbReference type="Gene3D" id="2.60.120.1440">
    <property type="match status" value="1"/>
</dbReference>
<accession>A0ABY2TQK4</accession>
<keyword evidence="1" id="KW-0732">Signal</keyword>
<dbReference type="EMBL" id="SJDU01000148">
    <property type="protein sequence ID" value="TKZ35166.1"/>
    <property type="molecule type" value="Genomic_DNA"/>
</dbReference>
<proteinExistence type="predicted"/>
<evidence type="ECO:0000259" key="2">
    <source>
        <dbReference type="Pfam" id="PF04773"/>
    </source>
</evidence>
<reference evidence="3 4" key="1">
    <citation type="journal article" date="2019" name="Anaerobe">
        <title>Brachyspira catarrhinii sp. nov., an anaerobic intestinal spirochaete isolated from vervet monkeys may have been misidentified as Brachyspira aalborgi in previous studies.</title>
        <authorList>
            <person name="Phillips N.D."/>
            <person name="La T."/>
            <person name="Hampson D.J."/>
        </authorList>
    </citation>
    <scope>NUCLEOTIDE SEQUENCE [LARGE SCALE GENOMIC DNA]</scope>
    <source>
        <strain evidence="3 4">Z12</strain>
    </source>
</reference>
<feature type="signal peptide" evidence="1">
    <location>
        <begin position="1"/>
        <end position="22"/>
    </location>
</feature>
<dbReference type="PANTHER" id="PTHR38731">
    <property type="entry name" value="LIPL45-RELATED LIPOPROTEIN-RELATED"/>
    <property type="match status" value="1"/>
</dbReference>
<evidence type="ECO:0000313" key="4">
    <source>
        <dbReference type="Proteomes" id="UP000310168"/>
    </source>
</evidence>
<dbReference type="RefSeq" id="WP_137998354.1">
    <property type="nucleotide sequence ID" value="NZ_SJDU01000148.1"/>
</dbReference>
<evidence type="ECO:0000313" key="3">
    <source>
        <dbReference type="EMBL" id="TKZ35166.1"/>
    </source>
</evidence>
<dbReference type="Proteomes" id="UP000310168">
    <property type="component" value="Unassembled WGS sequence"/>
</dbReference>
<evidence type="ECO:0000256" key="1">
    <source>
        <dbReference type="SAM" id="SignalP"/>
    </source>
</evidence>
<feature type="domain" description="FecR protein" evidence="2">
    <location>
        <begin position="58"/>
        <end position="161"/>
    </location>
</feature>
<comment type="caution">
    <text evidence="3">The sequence shown here is derived from an EMBL/GenBank/DDBJ whole genome shotgun (WGS) entry which is preliminary data.</text>
</comment>
<organism evidence="3 4">
    <name type="scientific">Brachyspira catarrhinii</name>
    <dbReference type="NCBI Taxonomy" id="2528966"/>
    <lineage>
        <taxon>Bacteria</taxon>
        <taxon>Pseudomonadati</taxon>
        <taxon>Spirochaetota</taxon>
        <taxon>Spirochaetia</taxon>
        <taxon>Brachyspirales</taxon>
        <taxon>Brachyspiraceae</taxon>
        <taxon>Brachyspira</taxon>
    </lineage>
</organism>
<sequence length="332" mass="37178">MKNLNLFLLPILILFNSAFLFSQDATFKVTGITGVAFIEKADKSLRVFRGSEIHNEYKLRTSSDSQAEITIAKNGNKIGNITVNENTILLVNPPIYKNADKDGKISLSLLEGYIKVNIQKDIGNIVEIHTANTSAIVRGTEFEVAFAENGSSIVLLSEGSVDIVTDEDKKVLSPKEAYIKTMDEESKIIKQNAESDPIVFLNRGEEISRANSVSTIENLINAMENISQEEGAYVSPLNNEAYNDKYINDMEMKRYRMLAANEGYYNTIIKLINLEPEKKIEMTAYARKSLALYGANQRAINKMNSAIIKNREKFDKIRKDFDVKIGASVPNQ</sequence>
<gene>
    <name evidence="3" type="ORF">EZH24_06690</name>
</gene>
<dbReference type="InterPro" id="IPR006860">
    <property type="entry name" value="FecR"/>
</dbReference>
<dbReference type="Pfam" id="PF04773">
    <property type="entry name" value="FecR"/>
    <property type="match status" value="1"/>
</dbReference>
<keyword evidence="4" id="KW-1185">Reference proteome</keyword>
<protein>
    <recommendedName>
        <fullName evidence="2">FecR protein domain-containing protein</fullName>
    </recommendedName>
</protein>